<reference evidence="4" key="1">
    <citation type="submission" date="2022-04" db="EMBL/GenBank/DDBJ databases">
        <title>Carnegiea gigantea Genome sequencing and assembly v2.</title>
        <authorList>
            <person name="Copetti D."/>
            <person name="Sanderson M.J."/>
            <person name="Burquez A."/>
            <person name="Wojciechowski M.F."/>
        </authorList>
    </citation>
    <scope>NUCLEOTIDE SEQUENCE</scope>
    <source>
        <strain evidence="4">SGP5-SGP5p</strain>
        <tissue evidence="4">Aerial part</tissue>
    </source>
</reference>
<comment type="cofactor">
    <cofactor evidence="1">
        <name>Mg(2+)</name>
        <dbReference type="ChEBI" id="CHEBI:18420"/>
    </cofactor>
</comment>
<sequence>MENSVGVAGQNASSKEIKNCYLAQYHPDLWGGHFLYYTPPPQDIICQEEHALDELKKEVRKKLLTAIENPKDKLGFVDATERPGVAYHFEEEIGIILQEFHDNDNQKKGLYGDDLYYVSLRFGLLRQHSFYGSSGKLLFKLLYMYSLNSKMRRIVLWMGRCLRVHGEDILGEALEVTETKLEEMPKCPISLLADSNIILADVAHVKSATHDHDSTNEDTLIAMIESGDENGNDMDDVPLDLDQIEETNLSIESLKK</sequence>
<dbReference type="EMBL" id="JAKOGI010002958">
    <property type="protein sequence ID" value="KAJ8421042.1"/>
    <property type="molecule type" value="Genomic_DNA"/>
</dbReference>
<accession>A0A9Q1GHE1</accession>
<dbReference type="InterPro" id="IPR050148">
    <property type="entry name" value="Terpene_synthase-like"/>
</dbReference>
<feature type="domain" description="Terpene synthase N-terminal" evidence="3">
    <location>
        <begin position="30"/>
        <end position="184"/>
    </location>
</feature>
<dbReference type="Gene3D" id="1.50.10.130">
    <property type="entry name" value="Terpene synthase, N-terminal domain"/>
    <property type="match status" value="1"/>
</dbReference>
<proteinExistence type="predicted"/>
<dbReference type="Pfam" id="PF01397">
    <property type="entry name" value="Terpene_synth"/>
    <property type="match status" value="1"/>
</dbReference>
<dbReference type="InterPro" id="IPR036965">
    <property type="entry name" value="Terpene_synth_N_sf"/>
</dbReference>
<dbReference type="GO" id="GO:0010333">
    <property type="term" value="F:terpene synthase activity"/>
    <property type="evidence" value="ECO:0007669"/>
    <property type="project" value="InterPro"/>
</dbReference>
<dbReference type="SUPFAM" id="SSF48239">
    <property type="entry name" value="Terpenoid cyclases/Protein prenyltransferases"/>
    <property type="match status" value="1"/>
</dbReference>
<dbReference type="PANTHER" id="PTHR31225">
    <property type="entry name" value="OS04G0344100 PROTEIN-RELATED"/>
    <property type="match status" value="1"/>
</dbReference>
<gene>
    <name evidence="4" type="ORF">Cgig2_010228</name>
</gene>
<evidence type="ECO:0000259" key="3">
    <source>
        <dbReference type="Pfam" id="PF01397"/>
    </source>
</evidence>
<dbReference type="InterPro" id="IPR008930">
    <property type="entry name" value="Terpenoid_cyclase/PrenylTrfase"/>
</dbReference>
<keyword evidence="2" id="KW-0456">Lyase</keyword>
<comment type="caution">
    <text evidence="4">The sequence shown here is derived from an EMBL/GenBank/DDBJ whole genome shotgun (WGS) entry which is preliminary data.</text>
</comment>
<evidence type="ECO:0000256" key="1">
    <source>
        <dbReference type="ARBA" id="ARBA00001946"/>
    </source>
</evidence>
<dbReference type="InterPro" id="IPR001906">
    <property type="entry name" value="Terpene_synth_N"/>
</dbReference>
<organism evidence="4 5">
    <name type="scientific">Carnegiea gigantea</name>
    <dbReference type="NCBI Taxonomy" id="171969"/>
    <lineage>
        <taxon>Eukaryota</taxon>
        <taxon>Viridiplantae</taxon>
        <taxon>Streptophyta</taxon>
        <taxon>Embryophyta</taxon>
        <taxon>Tracheophyta</taxon>
        <taxon>Spermatophyta</taxon>
        <taxon>Magnoliopsida</taxon>
        <taxon>eudicotyledons</taxon>
        <taxon>Gunneridae</taxon>
        <taxon>Pentapetalae</taxon>
        <taxon>Caryophyllales</taxon>
        <taxon>Cactineae</taxon>
        <taxon>Cactaceae</taxon>
        <taxon>Cactoideae</taxon>
        <taxon>Echinocereeae</taxon>
        <taxon>Carnegiea</taxon>
    </lineage>
</organism>
<dbReference type="OrthoDB" id="1877784at2759"/>
<keyword evidence="5" id="KW-1185">Reference proteome</keyword>
<dbReference type="InterPro" id="IPR008949">
    <property type="entry name" value="Isoprenoid_synthase_dom_sf"/>
</dbReference>
<dbReference type="PANTHER" id="PTHR31225:SF221">
    <property type="entry name" value="(-)-GERMACRENE D SYNTHASE"/>
    <property type="match status" value="1"/>
</dbReference>
<evidence type="ECO:0000313" key="4">
    <source>
        <dbReference type="EMBL" id="KAJ8421042.1"/>
    </source>
</evidence>
<dbReference type="GO" id="GO:0016114">
    <property type="term" value="P:terpenoid biosynthetic process"/>
    <property type="evidence" value="ECO:0007669"/>
    <property type="project" value="InterPro"/>
</dbReference>
<dbReference type="Gene3D" id="1.10.600.10">
    <property type="entry name" value="Farnesyl Diphosphate Synthase"/>
    <property type="match status" value="1"/>
</dbReference>
<name>A0A9Q1GHE1_9CARY</name>
<dbReference type="Proteomes" id="UP001153076">
    <property type="component" value="Unassembled WGS sequence"/>
</dbReference>
<evidence type="ECO:0000313" key="5">
    <source>
        <dbReference type="Proteomes" id="UP001153076"/>
    </source>
</evidence>
<evidence type="ECO:0000256" key="2">
    <source>
        <dbReference type="ARBA" id="ARBA00023239"/>
    </source>
</evidence>
<protein>
    <recommendedName>
        <fullName evidence="3">Terpene synthase N-terminal domain-containing protein</fullName>
    </recommendedName>
</protein>
<dbReference type="AlphaFoldDB" id="A0A9Q1GHE1"/>